<dbReference type="SUPFAM" id="SSF51998">
    <property type="entry name" value="PFL-like glycyl radical enzymes"/>
    <property type="match status" value="1"/>
</dbReference>
<dbReference type="InterPro" id="IPR024434">
    <property type="entry name" value="TSCPD_dom"/>
</dbReference>
<evidence type="ECO:0000259" key="7">
    <source>
        <dbReference type="Pfam" id="PF12637"/>
    </source>
</evidence>
<feature type="domain" description="TSCPD" evidence="7">
    <location>
        <begin position="347"/>
        <end position="450"/>
    </location>
</feature>
<organism evidence="8 9">
    <name type="scientific">Acidocella aquatica</name>
    <dbReference type="NCBI Taxonomy" id="1922313"/>
    <lineage>
        <taxon>Bacteria</taxon>
        <taxon>Pseudomonadati</taxon>
        <taxon>Pseudomonadota</taxon>
        <taxon>Alphaproteobacteria</taxon>
        <taxon>Acetobacterales</taxon>
        <taxon>Acidocellaceae</taxon>
        <taxon>Acidocella</taxon>
    </lineage>
</organism>
<evidence type="ECO:0000256" key="1">
    <source>
        <dbReference type="ARBA" id="ARBA00007405"/>
    </source>
</evidence>
<reference evidence="9" key="1">
    <citation type="journal article" date="2019" name="Int. J. Syst. Evol. Microbiol.">
        <title>The Global Catalogue of Microorganisms (GCM) 10K type strain sequencing project: providing services to taxonomists for standard genome sequencing and annotation.</title>
        <authorList>
            <consortium name="The Broad Institute Genomics Platform"/>
            <consortium name="The Broad Institute Genome Sequencing Center for Infectious Disease"/>
            <person name="Wu L."/>
            <person name="Ma J."/>
        </authorList>
    </citation>
    <scope>NUCLEOTIDE SEQUENCE [LARGE SCALE GENOMIC DNA]</scope>
    <source>
        <strain evidence="9">NBRC 112502</strain>
    </source>
</reference>
<keyword evidence="9" id="KW-1185">Reference proteome</keyword>
<evidence type="ECO:0000256" key="3">
    <source>
        <dbReference type="ARBA" id="ARBA00022634"/>
    </source>
</evidence>
<feature type="region of interest" description="Disordered" evidence="6">
    <location>
        <begin position="333"/>
        <end position="352"/>
    </location>
</feature>
<sequence>MGTYKTDKSWHGIKQAVFAGRADPDAAAVEVKIPAAWGAVAADALAGILPDRGALDIALAAQAWIAPVAARAETAGISSELGAQLHALLAARRGSPNANVWQNKLPGQPGFVFNLNAFVDEAGVFDITGLGAAVRLAVTALTLGTPSAHRLNIGFTDLNLFLAGLGVDYDSTAAWDIAVMVTAFIGAQADIASAKLLARGAAPGYPVTAAALPADCVVPGLKTATLAAQQEALAAGTRRHEALLGFAEAPEVEALLGAEVRNFAPALSPLTGEGQLSLWARARLAAQGLSAEAALVKMLGGESLFAPIRPAAHVAMHDALEPLVAAMPARPAAPMPARRQSNREALPARRSGYTQKASVGGHKLFISTGEYGNGRLGEIFIALHKEGSAFRGLMDAFAIAVSLGLQHGVNLEDYVEAFTFTRFGPAGAVEGDPAVPQATSMIDYVFRNLAVNYLGQTNLAPATPEASDTVGDGAADRAPLLPLDLPAPAPRERRKNLKLVSNA</sequence>
<comment type="catalytic activity">
    <reaction evidence="5">
        <text>a 2'-deoxyribonucleoside 5'-diphosphate + [thioredoxin]-disulfide + H2O = a ribonucleoside 5'-diphosphate + [thioredoxin]-dithiol</text>
        <dbReference type="Rhea" id="RHEA:23252"/>
        <dbReference type="Rhea" id="RHEA-COMP:10698"/>
        <dbReference type="Rhea" id="RHEA-COMP:10700"/>
        <dbReference type="ChEBI" id="CHEBI:15377"/>
        <dbReference type="ChEBI" id="CHEBI:29950"/>
        <dbReference type="ChEBI" id="CHEBI:50058"/>
        <dbReference type="ChEBI" id="CHEBI:57930"/>
        <dbReference type="ChEBI" id="CHEBI:73316"/>
        <dbReference type="EC" id="1.17.4.1"/>
    </reaction>
</comment>
<dbReference type="EMBL" id="BSOS01000041">
    <property type="protein sequence ID" value="GLR66820.1"/>
    <property type="molecule type" value="Genomic_DNA"/>
</dbReference>
<proteinExistence type="inferred from homology"/>
<keyword evidence="3" id="KW-0237">DNA synthesis</keyword>
<evidence type="ECO:0000256" key="2">
    <source>
        <dbReference type="ARBA" id="ARBA00012274"/>
    </source>
</evidence>
<feature type="region of interest" description="Disordered" evidence="6">
    <location>
        <begin position="481"/>
        <end position="503"/>
    </location>
</feature>
<dbReference type="Proteomes" id="UP001156641">
    <property type="component" value="Unassembled WGS sequence"/>
</dbReference>
<evidence type="ECO:0000313" key="9">
    <source>
        <dbReference type="Proteomes" id="UP001156641"/>
    </source>
</evidence>
<name>A0ABQ6A2W6_9PROT</name>
<keyword evidence="4" id="KW-0547">Nucleotide-binding</keyword>
<accession>A0ABQ6A2W6</accession>
<comment type="similarity">
    <text evidence="1">Belongs to the ribonucleoside diphosphate reductase class-2 family.</text>
</comment>
<gene>
    <name evidence="8" type="ORF">GCM10010909_15000</name>
</gene>
<protein>
    <recommendedName>
        <fullName evidence="2">ribonucleoside-diphosphate reductase</fullName>
        <ecNumber evidence="2">1.17.4.1</ecNumber>
    </recommendedName>
</protein>
<dbReference type="EC" id="1.17.4.1" evidence="2"/>
<evidence type="ECO:0000256" key="5">
    <source>
        <dbReference type="ARBA" id="ARBA00047754"/>
    </source>
</evidence>
<comment type="caution">
    <text evidence="8">The sequence shown here is derived from an EMBL/GenBank/DDBJ whole genome shotgun (WGS) entry which is preliminary data.</text>
</comment>
<evidence type="ECO:0000313" key="8">
    <source>
        <dbReference type="EMBL" id="GLR66820.1"/>
    </source>
</evidence>
<evidence type="ECO:0000256" key="4">
    <source>
        <dbReference type="ARBA" id="ARBA00022741"/>
    </source>
</evidence>
<dbReference type="Pfam" id="PF12637">
    <property type="entry name" value="TSCPD"/>
    <property type="match status" value="1"/>
</dbReference>
<evidence type="ECO:0000256" key="6">
    <source>
        <dbReference type="SAM" id="MobiDB-lite"/>
    </source>
</evidence>